<dbReference type="Gene3D" id="3.40.50.300">
    <property type="entry name" value="P-loop containing nucleotide triphosphate hydrolases"/>
    <property type="match status" value="1"/>
</dbReference>
<dbReference type="GO" id="GO:0004222">
    <property type="term" value="F:metalloendopeptidase activity"/>
    <property type="evidence" value="ECO:0007669"/>
    <property type="project" value="InterPro"/>
</dbReference>
<evidence type="ECO:0000256" key="1">
    <source>
        <dbReference type="ARBA" id="ARBA00004370"/>
    </source>
</evidence>
<dbReference type="RefSeq" id="WP_095334934.1">
    <property type="nucleotide sequence ID" value="NZ_NQNY01000010.1"/>
</dbReference>
<evidence type="ECO:0000256" key="17">
    <source>
        <dbReference type="SAM" id="MobiDB-lite"/>
    </source>
</evidence>
<evidence type="ECO:0000256" key="2">
    <source>
        <dbReference type="ARBA" id="ARBA00010044"/>
    </source>
</evidence>
<comment type="similarity">
    <text evidence="2 15">In the C-terminal section; belongs to the peptidase M41 family.</text>
</comment>
<reference evidence="20" key="1">
    <citation type="submission" date="2017-08" db="EMBL/GenBank/DDBJ databases">
        <authorList>
            <person name="Alvarez-Ponce D."/>
            <person name="Weitzman C.L."/>
            <person name="Tillett R.L."/>
            <person name="Sandmeier F.C."/>
            <person name="Tracy C.R."/>
        </authorList>
    </citation>
    <scope>NUCLEOTIDE SEQUENCE [LARGE SCALE GENOMIC DNA]</scope>
    <source>
        <strain evidence="20">723</strain>
    </source>
</reference>
<dbReference type="GO" id="GO:0016887">
    <property type="term" value="F:ATP hydrolysis activity"/>
    <property type="evidence" value="ECO:0007669"/>
    <property type="project" value="UniProtKB-UniRule"/>
</dbReference>
<dbReference type="PROSITE" id="PS00674">
    <property type="entry name" value="AAA"/>
    <property type="match status" value="1"/>
</dbReference>
<dbReference type="InterPro" id="IPR003593">
    <property type="entry name" value="AAA+_ATPase"/>
</dbReference>
<evidence type="ECO:0000256" key="15">
    <source>
        <dbReference type="HAMAP-Rule" id="MF_01458"/>
    </source>
</evidence>
<comment type="similarity">
    <text evidence="14 15">In the central section; belongs to the AAA ATPase family.</text>
</comment>
<dbReference type="InterPro" id="IPR027417">
    <property type="entry name" value="P-loop_NTPase"/>
</dbReference>
<evidence type="ECO:0000256" key="13">
    <source>
        <dbReference type="ARBA" id="ARBA00023136"/>
    </source>
</evidence>
<dbReference type="SMART" id="SM00382">
    <property type="entry name" value="AAA"/>
    <property type="match status" value="1"/>
</dbReference>
<dbReference type="InterPro" id="IPR000642">
    <property type="entry name" value="Peptidase_M41"/>
</dbReference>
<keyword evidence="3 15" id="KW-1003">Cell membrane</keyword>
<keyword evidence="5 15" id="KW-0812">Transmembrane</keyword>
<feature type="region of interest" description="Disordered" evidence="17">
    <location>
        <begin position="658"/>
        <end position="682"/>
    </location>
</feature>
<comment type="subcellular location">
    <subcellularLocation>
        <location evidence="15">Cell membrane</location>
        <topology evidence="15">Multi-pass membrane protein</topology>
        <orientation evidence="15">Cytoplasmic side</orientation>
    </subcellularLocation>
    <subcellularLocation>
        <location evidence="1">Membrane</location>
    </subcellularLocation>
</comment>
<dbReference type="InterPro" id="IPR037219">
    <property type="entry name" value="Peptidase_M41-like"/>
</dbReference>
<feature type="binding site" evidence="15">
    <location>
        <position position="474"/>
    </location>
    <ligand>
        <name>Zn(2+)</name>
        <dbReference type="ChEBI" id="CHEBI:29105"/>
        <note>catalytic</note>
    </ligand>
</feature>
<evidence type="ECO:0000256" key="3">
    <source>
        <dbReference type="ARBA" id="ARBA00022475"/>
    </source>
</evidence>
<evidence type="ECO:0000256" key="4">
    <source>
        <dbReference type="ARBA" id="ARBA00022670"/>
    </source>
</evidence>
<feature type="binding site" evidence="15">
    <location>
        <position position="552"/>
    </location>
    <ligand>
        <name>Zn(2+)</name>
        <dbReference type="ChEBI" id="CHEBI:29105"/>
        <note>catalytic</note>
    </ligand>
</feature>
<dbReference type="Gene3D" id="1.10.8.60">
    <property type="match status" value="1"/>
</dbReference>
<dbReference type="GO" id="GO:0005524">
    <property type="term" value="F:ATP binding"/>
    <property type="evidence" value="ECO:0007669"/>
    <property type="project" value="UniProtKB-UniRule"/>
</dbReference>
<dbReference type="Gene3D" id="1.20.58.760">
    <property type="entry name" value="Peptidase M41"/>
    <property type="match status" value="1"/>
</dbReference>
<comment type="cofactor">
    <cofactor evidence="15">
        <name>Zn(2+)</name>
        <dbReference type="ChEBI" id="CHEBI:29105"/>
    </cofactor>
    <text evidence="15">Binds 1 zinc ion per subunit.</text>
</comment>
<name>A0A269TJK1_9BACT</name>
<dbReference type="HAMAP" id="MF_01458">
    <property type="entry name" value="FtsH"/>
    <property type="match status" value="1"/>
</dbReference>
<dbReference type="InterPro" id="IPR003959">
    <property type="entry name" value="ATPase_AAA_core"/>
</dbReference>
<keyword evidence="8 15" id="KW-0378">Hydrolase</keyword>
<keyword evidence="6 15" id="KW-0479">Metal-binding</keyword>
<dbReference type="EMBL" id="NQNY01000010">
    <property type="protein sequence ID" value="PAK21206.1"/>
    <property type="molecule type" value="Genomic_DNA"/>
</dbReference>
<dbReference type="PANTHER" id="PTHR23076">
    <property type="entry name" value="METALLOPROTEASE M41 FTSH"/>
    <property type="match status" value="1"/>
</dbReference>
<comment type="caution">
    <text evidence="19">The sequence shown here is derived from an EMBL/GenBank/DDBJ whole genome shotgun (WGS) entry which is preliminary data.</text>
</comment>
<keyword evidence="7 15" id="KW-0547">Nucleotide-binding</keyword>
<dbReference type="GO" id="GO:0005886">
    <property type="term" value="C:plasma membrane"/>
    <property type="evidence" value="ECO:0007669"/>
    <property type="project" value="UniProtKB-SubCell"/>
</dbReference>
<dbReference type="CDD" id="cd19501">
    <property type="entry name" value="RecA-like_FtsH"/>
    <property type="match status" value="1"/>
</dbReference>
<dbReference type="PANTHER" id="PTHR23076:SF97">
    <property type="entry name" value="ATP-DEPENDENT ZINC METALLOPROTEASE YME1L1"/>
    <property type="match status" value="1"/>
</dbReference>
<keyword evidence="9 15" id="KW-0862">Zinc</keyword>
<dbReference type="GO" id="GO:0008270">
    <property type="term" value="F:zinc ion binding"/>
    <property type="evidence" value="ECO:0007669"/>
    <property type="project" value="UniProtKB-UniRule"/>
</dbReference>
<dbReference type="InterPro" id="IPR041569">
    <property type="entry name" value="AAA_lid_3"/>
</dbReference>
<feature type="domain" description="AAA+ ATPase" evidence="18">
    <location>
        <begin position="244"/>
        <end position="383"/>
    </location>
</feature>
<evidence type="ECO:0000313" key="19">
    <source>
        <dbReference type="EMBL" id="PAK21206.1"/>
    </source>
</evidence>
<evidence type="ECO:0000256" key="16">
    <source>
        <dbReference type="RuleBase" id="RU003651"/>
    </source>
</evidence>
<evidence type="ECO:0000256" key="10">
    <source>
        <dbReference type="ARBA" id="ARBA00022840"/>
    </source>
</evidence>
<feature type="binding site" evidence="15">
    <location>
        <position position="478"/>
    </location>
    <ligand>
        <name>Zn(2+)</name>
        <dbReference type="ChEBI" id="CHEBI:29105"/>
        <note>catalytic</note>
    </ligand>
</feature>
<feature type="active site" evidence="15">
    <location>
        <position position="475"/>
    </location>
</feature>
<dbReference type="Pfam" id="PF17862">
    <property type="entry name" value="AAA_lid_3"/>
    <property type="match status" value="1"/>
</dbReference>
<gene>
    <name evidence="15" type="primary">ftsH</name>
    <name evidence="19" type="ORF">CJJ23_03275</name>
</gene>
<evidence type="ECO:0000259" key="18">
    <source>
        <dbReference type="SMART" id="SM00382"/>
    </source>
</evidence>
<protein>
    <recommendedName>
        <fullName evidence="15">ATP-dependent zinc metalloprotease FtsH</fullName>
        <ecNumber evidence="15">3.4.24.-</ecNumber>
    </recommendedName>
</protein>
<accession>A0A269TJK1</accession>
<dbReference type="Pfam" id="PF00004">
    <property type="entry name" value="AAA"/>
    <property type="match status" value="1"/>
</dbReference>
<dbReference type="FunFam" id="1.10.8.60:FF:000001">
    <property type="entry name" value="ATP-dependent zinc metalloprotease FtsH"/>
    <property type="match status" value="1"/>
</dbReference>
<dbReference type="EC" id="3.4.24.-" evidence="15"/>
<evidence type="ECO:0000256" key="8">
    <source>
        <dbReference type="ARBA" id="ARBA00022801"/>
    </source>
</evidence>
<sequence>MKNPKKKLKFSWFWAIFLIIVAAWIIWGLVMHFTSIEYRYPIESASKFQNDLINAARSTTDDIYFSQIQFQNQYQNLIVTYISGNQTFSYRVGASSQIFQFYTTAEIGQAVADQIGNGTTATTLWWNVLQSASTSVNSNGGGANYNSLGALSALPENPALSIFRSLLPILIIAALFIFYLRIQMSAQSGAGGGLFNPGKNQAILIKSDKTFKDIAGNSEAIEEVAELVDYLKNPKKYSASGARFPKGILLGGPPGTGKTLLAKATAGEANVPFFFISASGFVELYVGLGAKRVREMFKEARKESPAIIFIDELDAIGRSRGSGIGGGNDEREQTLNQILVEMDGITENSGILIMAATNRTDVLDPALLRPGRFDRNILVGLPDIKEREEILKLHAKGKRLSKDIDLSRVAKRTPGFSGAQLENVVNEAALLSVREKTGVITTSQIDEGIDRVMSGPAKKNRVISREELTSIAYHEAGHAVVGIKMAGGNKVQKITIIPRGNAGGYNLMLPETEKYNASKKELKAMIASFMGGRSAEEIIYGKDNVSTGGADDFAKATKIARRMVTEWGMSPLGPIKYEEDTENPFLGRDIAKGSFSSKIAHEIDVEVRKLISEGETEALRIIKENLQLLELIKEALLKNETIVAEEIDYIAKHLQLPPENKEETKKAAEKKSLDDLISETTE</sequence>
<dbReference type="FunFam" id="1.20.58.760:FF:000001">
    <property type="entry name" value="ATP-dependent zinc metalloprotease FtsH"/>
    <property type="match status" value="1"/>
</dbReference>
<dbReference type="Pfam" id="PF01434">
    <property type="entry name" value="Peptidase_M41"/>
    <property type="match status" value="1"/>
</dbReference>
<evidence type="ECO:0000256" key="6">
    <source>
        <dbReference type="ARBA" id="ARBA00022723"/>
    </source>
</evidence>
<evidence type="ECO:0000256" key="12">
    <source>
        <dbReference type="ARBA" id="ARBA00023049"/>
    </source>
</evidence>
<evidence type="ECO:0000256" key="9">
    <source>
        <dbReference type="ARBA" id="ARBA00022833"/>
    </source>
</evidence>
<dbReference type="InterPro" id="IPR005936">
    <property type="entry name" value="FtsH"/>
</dbReference>
<dbReference type="FunFam" id="3.40.50.300:FF:000001">
    <property type="entry name" value="ATP-dependent zinc metalloprotease FtsH"/>
    <property type="match status" value="1"/>
</dbReference>
<evidence type="ECO:0000256" key="7">
    <source>
        <dbReference type="ARBA" id="ARBA00022741"/>
    </source>
</evidence>
<feature type="compositionally biased region" description="Basic and acidic residues" evidence="17">
    <location>
        <begin position="659"/>
        <end position="674"/>
    </location>
</feature>
<proteinExistence type="inferred from homology"/>
<comment type="function">
    <text evidence="15">Acts as a processive, ATP-dependent zinc metallopeptidase for both cytoplasmic and membrane proteins. Plays a role in the quality control of integral membrane proteins.</text>
</comment>
<dbReference type="Proteomes" id="UP000216943">
    <property type="component" value="Unassembled WGS sequence"/>
</dbReference>
<dbReference type="NCBIfam" id="TIGR01241">
    <property type="entry name" value="FtsH_fam"/>
    <property type="match status" value="1"/>
</dbReference>
<keyword evidence="11 15" id="KW-1133">Transmembrane helix</keyword>
<dbReference type="GO" id="GO:0004176">
    <property type="term" value="F:ATP-dependent peptidase activity"/>
    <property type="evidence" value="ECO:0007669"/>
    <property type="project" value="InterPro"/>
</dbReference>
<evidence type="ECO:0000313" key="20">
    <source>
        <dbReference type="Proteomes" id="UP000216943"/>
    </source>
</evidence>
<keyword evidence="4 15" id="KW-0645">Protease</keyword>
<comment type="similarity">
    <text evidence="16">Belongs to the AAA ATPase family.</text>
</comment>
<dbReference type="GO" id="GO:0030163">
    <property type="term" value="P:protein catabolic process"/>
    <property type="evidence" value="ECO:0007669"/>
    <property type="project" value="UniProtKB-UniRule"/>
</dbReference>
<dbReference type="InterPro" id="IPR003960">
    <property type="entry name" value="ATPase_AAA_CS"/>
</dbReference>
<dbReference type="GO" id="GO:0006508">
    <property type="term" value="P:proteolysis"/>
    <property type="evidence" value="ECO:0007669"/>
    <property type="project" value="UniProtKB-KW"/>
</dbReference>
<feature type="transmembrane region" description="Helical" evidence="15">
    <location>
        <begin position="162"/>
        <end position="180"/>
    </location>
</feature>
<evidence type="ECO:0000256" key="5">
    <source>
        <dbReference type="ARBA" id="ARBA00022692"/>
    </source>
</evidence>
<dbReference type="SUPFAM" id="SSF52540">
    <property type="entry name" value="P-loop containing nucleoside triphosphate hydrolases"/>
    <property type="match status" value="1"/>
</dbReference>
<dbReference type="AlphaFoldDB" id="A0A269TJK1"/>
<dbReference type="OrthoDB" id="9809379at2"/>
<evidence type="ECO:0000256" key="14">
    <source>
        <dbReference type="ARBA" id="ARBA00061570"/>
    </source>
</evidence>
<evidence type="ECO:0000256" key="11">
    <source>
        <dbReference type="ARBA" id="ARBA00022989"/>
    </source>
</evidence>
<dbReference type="SUPFAM" id="SSF140990">
    <property type="entry name" value="FtsH protease domain-like"/>
    <property type="match status" value="1"/>
</dbReference>
<feature type="transmembrane region" description="Helical" evidence="15">
    <location>
        <begin position="12"/>
        <end position="30"/>
    </location>
</feature>
<comment type="subunit">
    <text evidence="15">Homohexamer.</text>
</comment>
<keyword evidence="10 15" id="KW-0067">ATP-binding</keyword>
<organism evidence="19 20">
    <name type="scientific">Mycoplasmopsis agassizii</name>
    <dbReference type="NCBI Taxonomy" id="33922"/>
    <lineage>
        <taxon>Bacteria</taxon>
        <taxon>Bacillati</taxon>
        <taxon>Mycoplasmatota</taxon>
        <taxon>Mycoplasmoidales</taxon>
        <taxon>Metamycoplasmataceae</taxon>
        <taxon>Mycoplasmopsis</taxon>
    </lineage>
</organism>
<feature type="binding site" evidence="15">
    <location>
        <begin position="252"/>
        <end position="259"/>
    </location>
    <ligand>
        <name>ATP</name>
        <dbReference type="ChEBI" id="CHEBI:30616"/>
    </ligand>
</feature>
<keyword evidence="12 15" id="KW-0482">Metalloprotease</keyword>
<keyword evidence="13 15" id="KW-0472">Membrane</keyword>